<comment type="caution">
    <text evidence="1">The sequence shown here is derived from an EMBL/GenBank/DDBJ whole genome shotgun (WGS) entry which is preliminary data.</text>
</comment>
<sequence length="707" mass="77867">MNTASLFHRTTSRRSDTGEGYETFQCAVFWPLMTLLDVDDNSEAGDALIDDAANVKAPPLQRIQSYKSEGSRVLGESSSYRNLPTQSTHNPWQALSDTAETPAPSTRPEPNITEKDPANHARRSQVHSTHASPLLPLSGVAPPPASETYTFWERWNGEHLSNKVGWRESVKTVFAFRKWPWPVYLVLLTPVAWTFHFLNLQQQWAHQTTFALCFLSLIPLEIIFGWGGEQLALYLGTGLGDLVIVTLNNAIEGTLAILLLVKCELRLLQSTIIGVVLLHLLLVPGFAFFVGGIKIREQTLEQDPTDLNHSLLIVGMYAIMIPTAYFRSLDESSQLVSVTVPDSVLSDDMRGALLRISRGLAFILIIVYVGSRIYIHLPPSDDTASDALLKLGGSERSFPRLHATRTNTRSSEDTVHHRTANRGRLPSMASSASRGDAPSRVRTTSRATKPESSQLNQSAPSQAQGPGQASPLPAPTPQIPAPVVKQSRKNNTGARATPGRNTEQKPPPRINSWVATILLISTVALMAITSEFLVQSIEHVRAPKGIPQEFFGLILLPLVSFSAGGISAVLYFLRSLYIALTRRERGRPSRLAKARPIDLSIQFILLWMPCLVLLGWIIKRPMILMFDNFEVVLLISSSYLVNNVTVHAKTNWAKGLIMICSYAMIGTTVWFYSGQSEQQFLLSCPGSVAAAIENEDTTGTMMAEVIA</sequence>
<accession>A0ACC1SIA2</accession>
<protein>
    <submittedName>
        <fullName evidence="1">Uncharacterized protein</fullName>
    </submittedName>
</protein>
<proteinExistence type="predicted"/>
<organism evidence="1 2">
    <name type="scientific">Phlebia brevispora</name>
    <dbReference type="NCBI Taxonomy" id="194682"/>
    <lineage>
        <taxon>Eukaryota</taxon>
        <taxon>Fungi</taxon>
        <taxon>Dikarya</taxon>
        <taxon>Basidiomycota</taxon>
        <taxon>Agaricomycotina</taxon>
        <taxon>Agaricomycetes</taxon>
        <taxon>Polyporales</taxon>
        <taxon>Meruliaceae</taxon>
        <taxon>Phlebia</taxon>
    </lineage>
</organism>
<dbReference type="Proteomes" id="UP001148662">
    <property type="component" value="Unassembled WGS sequence"/>
</dbReference>
<keyword evidence="2" id="KW-1185">Reference proteome</keyword>
<gene>
    <name evidence="1" type="ORF">NM688_g6245</name>
</gene>
<evidence type="ECO:0000313" key="2">
    <source>
        <dbReference type="Proteomes" id="UP001148662"/>
    </source>
</evidence>
<evidence type="ECO:0000313" key="1">
    <source>
        <dbReference type="EMBL" id="KAJ3540311.1"/>
    </source>
</evidence>
<name>A0ACC1SIA2_9APHY</name>
<dbReference type="EMBL" id="JANHOG010001257">
    <property type="protein sequence ID" value="KAJ3540311.1"/>
    <property type="molecule type" value="Genomic_DNA"/>
</dbReference>
<reference evidence="1" key="1">
    <citation type="submission" date="2022-07" db="EMBL/GenBank/DDBJ databases">
        <title>Genome Sequence of Phlebia brevispora.</title>
        <authorList>
            <person name="Buettner E."/>
        </authorList>
    </citation>
    <scope>NUCLEOTIDE SEQUENCE</scope>
    <source>
        <strain evidence="1">MPL23</strain>
    </source>
</reference>